<feature type="domain" description="Calcineurin-like phosphoesterase" evidence="3">
    <location>
        <begin position="87"/>
        <end position="247"/>
    </location>
</feature>
<sequence>MQRILEHVKPERRNKEIVHNPIYPIFWQRSFHFETIEQVISYLVPLVVPVLKLSGLYQRGLQNALDLRRTTFTVNDPNLPANFDGFTILFLSDLHIDGNDALIQPFCQALQETAVDLCLLGGDYRFHIRGEFRKVMDRFEQFVPHIQSKEGIIGILGNHDSWEMIKPLERLGIVMLINESVQIKRENESLWVLGLDDPHYYKCDDYHKANRGIPEEAFRILLSHATGTLFNLDSEPVNLYLCGHTHAGQISLPLFGPIITHSKLKGPFVYGRWQYKHIKGYTSAGVGTSAVPVRYNTHSEIVVITLQKRSGQDDKHYSEVSEINTHW</sequence>
<proteinExistence type="predicted"/>
<dbReference type="eggNOG" id="COG1408">
    <property type="taxonomic scope" value="Bacteria"/>
</dbReference>
<evidence type="ECO:0000256" key="2">
    <source>
        <dbReference type="ARBA" id="ARBA00022801"/>
    </source>
</evidence>
<dbReference type="InterPro" id="IPR029052">
    <property type="entry name" value="Metallo-depent_PP-like"/>
</dbReference>
<evidence type="ECO:0000313" key="4">
    <source>
        <dbReference type="EMBL" id="GAK60575.1"/>
    </source>
</evidence>
<dbReference type="GO" id="GO:0046872">
    <property type="term" value="F:metal ion binding"/>
    <property type="evidence" value="ECO:0007669"/>
    <property type="project" value="UniProtKB-KW"/>
</dbReference>
<evidence type="ECO:0000313" key="5">
    <source>
        <dbReference type="Proteomes" id="UP000030661"/>
    </source>
</evidence>
<dbReference type="Gene3D" id="3.60.21.10">
    <property type="match status" value="1"/>
</dbReference>
<dbReference type="Proteomes" id="UP000030661">
    <property type="component" value="Unassembled WGS sequence"/>
</dbReference>
<dbReference type="InterPro" id="IPR004843">
    <property type="entry name" value="Calcineurin-like_PHP"/>
</dbReference>
<dbReference type="SUPFAM" id="SSF56300">
    <property type="entry name" value="Metallo-dependent phosphatases"/>
    <property type="match status" value="1"/>
</dbReference>
<dbReference type="GO" id="GO:0008758">
    <property type="term" value="F:UDP-2,3-diacylglucosamine hydrolase activity"/>
    <property type="evidence" value="ECO:0007669"/>
    <property type="project" value="TreeGrafter"/>
</dbReference>
<dbReference type="InterPro" id="IPR051158">
    <property type="entry name" value="Metallophosphoesterase_sf"/>
</dbReference>
<reference evidence="4" key="1">
    <citation type="journal article" date="2015" name="PeerJ">
        <title>First genomic representation of candidate bacterial phylum KSB3 points to enhanced environmental sensing as a trigger of wastewater bulking.</title>
        <authorList>
            <person name="Sekiguchi Y."/>
            <person name="Ohashi A."/>
            <person name="Parks D.H."/>
            <person name="Yamauchi T."/>
            <person name="Tyson G.W."/>
            <person name="Hugenholtz P."/>
        </authorList>
    </citation>
    <scope>NUCLEOTIDE SEQUENCE [LARGE SCALE GENOMIC DNA]</scope>
</reference>
<evidence type="ECO:0000256" key="1">
    <source>
        <dbReference type="ARBA" id="ARBA00022723"/>
    </source>
</evidence>
<keyword evidence="2" id="KW-0378">Hydrolase</keyword>
<evidence type="ECO:0000259" key="3">
    <source>
        <dbReference type="Pfam" id="PF00149"/>
    </source>
</evidence>
<keyword evidence="5" id="KW-1185">Reference proteome</keyword>
<dbReference type="PANTHER" id="PTHR31302">
    <property type="entry name" value="TRANSMEMBRANE PROTEIN WITH METALLOPHOSPHOESTERASE DOMAIN-RELATED"/>
    <property type="match status" value="1"/>
</dbReference>
<dbReference type="Pfam" id="PF00149">
    <property type="entry name" value="Metallophos"/>
    <property type="match status" value="1"/>
</dbReference>
<accession>A0A081C7M0</accession>
<dbReference type="STRING" id="1499967.U27_00472"/>
<name>A0A081C7M0_VECG1</name>
<gene>
    <name evidence="4" type="ORF">U27_00472</name>
</gene>
<organism evidence="4">
    <name type="scientific">Vecturithrix granuli</name>
    <dbReference type="NCBI Taxonomy" id="1499967"/>
    <lineage>
        <taxon>Bacteria</taxon>
        <taxon>Candidatus Moduliflexota</taxon>
        <taxon>Candidatus Vecturitrichia</taxon>
        <taxon>Candidatus Vecturitrichales</taxon>
        <taxon>Candidatus Vecturitrichaceae</taxon>
        <taxon>Candidatus Vecturithrix</taxon>
    </lineage>
</organism>
<dbReference type="GO" id="GO:0016020">
    <property type="term" value="C:membrane"/>
    <property type="evidence" value="ECO:0007669"/>
    <property type="project" value="GOC"/>
</dbReference>
<dbReference type="EMBL" id="DF820473">
    <property type="protein sequence ID" value="GAK60575.1"/>
    <property type="molecule type" value="Genomic_DNA"/>
</dbReference>
<dbReference type="HOGENOM" id="CLU_025443_3_0_0"/>
<keyword evidence="1" id="KW-0479">Metal-binding</keyword>
<dbReference type="AlphaFoldDB" id="A0A081C7M0"/>
<dbReference type="GO" id="GO:0009245">
    <property type="term" value="P:lipid A biosynthetic process"/>
    <property type="evidence" value="ECO:0007669"/>
    <property type="project" value="TreeGrafter"/>
</dbReference>
<protein>
    <submittedName>
        <fullName evidence="4">Putative Ser/Thr phosphatase-family protein</fullName>
    </submittedName>
</protein>
<dbReference type="PANTHER" id="PTHR31302:SF31">
    <property type="entry name" value="PHOSPHODIESTERASE YAEI"/>
    <property type="match status" value="1"/>
</dbReference>